<sequence length="779" mass="91776">MTKFIFTFLSLLITELQAQDFNPKILELPKPLVSSDFSFLKDELKNVQVFMLGEKTHNDANVFETNVEIARYLIKNHGFKTIAFESGIYDLYKATQEIQKGTSLDEALRNSLFYFWSKTNKSKLLSDLIKQNNINITGFDSQITGNYGNLFLIDDLYFYCKKNKFSFNLNKDDFKLLIESIRFSNVFDEGDISFDKFKYEINNLILQISKSKKSEKNTYWIQIAKSIYSLGLDSYQKGKDIISTFNCNATDNIRDKQMAENLLSYIKTHPNEKIICWGANLHFINNISSVKTAIAKDFIPMGSYLKKELKNRMYSFANITAQDSIFIQDKWETTPIENNSLEHFLNNTKSKHVFISSKDLINNSFIKNRLFSPVTFIPAQLNALHDGYLYHNTTTQYKFIKDELNDQKETKQLNELDYITGKIIDEKTKETIPFVQLLIKGTTRGTMADKKGEFRLEYYNSDEEIILSSLGYREKTINIKDLKSTISLKEDAETLEEIILFGKISPYTIIENSIKNKKKNYSTTGYNSKHYANINFKTRDSSLLKFEFISQQFSRGVHKTYRNTQVIEEIKWSKKHENLPEKIHLFLRESDAIKRSAFLTKNKYKKFWFEIEKVIDYKEEETYIINFKVNRSHWNYTQQFYPTIYSGQLYITKNTYAIVKIIENWETIAYPEIFKTYSGLRYWPKEYIEITPQKTTRVCNYIKKSDNKYYLKNSVINTNGIISSKENKLIPYSETYSSIWYDFETKKPKPISFKEDEEGEKFKNITYHSKFWETYTCPK</sequence>
<dbReference type="Pfam" id="PF13715">
    <property type="entry name" value="CarbopepD_reg_2"/>
    <property type="match status" value="1"/>
</dbReference>
<name>A0ABW3I3F1_9FLAO</name>
<keyword evidence="2" id="KW-1185">Reference proteome</keyword>
<gene>
    <name evidence="1" type="ORF">ACFQ1O_08990</name>
</gene>
<dbReference type="Proteomes" id="UP001596997">
    <property type="component" value="Unassembled WGS sequence"/>
</dbReference>
<dbReference type="SUPFAM" id="SSF49464">
    <property type="entry name" value="Carboxypeptidase regulatory domain-like"/>
    <property type="match status" value="1"/>
</dbReference>
<dbReference type="InterPro" id="IPR008969">
    <property type="entry name" value="CarboxyPept-like_regulatory"/>
</dbReference>
<dbReference type="Pfam" id="PF05139">
    <property type="entry name" value="Erythro_esteras"/>
    <property type="match status" value="1"/>
</dbReference>
<protein>
    <submittedName>
        <fullName evidence="1">Carboxypeptidase-like regulatory domain-containing protein</fullName>
    </submittedName>
</protein>
<evidence type="ECO:0000313" key="1">
    <source>
        <dbReference type="EMBL" id="MFD0964137.1"/>
    </source>
</evidence>
<dbReference type="InterPro" id="IPR052036">
    <property type="entry name" value="Hydrolase/PRTase-associated"/>
</dbReference>
<dbReference type="RefSeq" id="WP_377715559.1">
    <property type="nucleotide sequence ID" value="NZ_JBHTJM010000008.1"/>
</dbReference>
<dbReference type="EMBL" id="JBHTJM010000008">
    <property type="protein sequence ID" value="MFD0964137.1"/>
    <property type="molecule type" value="Genomic_DNA"/>
</dbReference>
<comment type="caution">
    <text evidence="1">The sequence shown here is derived from an EMBL/GenBank/DDBJ whole genome shotgun (WGS) entry which is preliminary data.</text>
</comment>
<accession>A0ABW3I3F1</accession>
<dbReference type="InterPro" id="IPR007815">
    <property type="entry name" value="Emycin_Estase"/>
</dbReference>
<evidence type="ECO:0000313" key="2">
    <source>
        <dbReference type="Proteomes" id="UP001596997"/>
    </source>
</evidence>
<dbReference type="Gene3D" id="3.40.1660.10">
    <property type="entry name" value="EreA-like (biosynthetic domain)"/>
    <property type="match status" value="2"/>
</dbReference>
<organism evidence="1 2">
    <name type="scientific">Pseudofulvibacter geojedonensis</name>
    <dbReference type="NCBI Taxonomy" id="1123758"/>
    <lineage>
        <taxon>Bacteria</taxon>
        <taxon>Pseudomonadati</taxon>
        <taxon>Bacteroidota</taxon>
        <taxon>Flavobacteriia</taxon>
        <taxon>Flavobacteriales</taxon>
        <taxon>Flavobacteriaceae</taxon>
        <taxon>Pseudofulvibacter</taxon>
    </lineage>
</organism>
<dbReference type="SUPFAM" id="SSF159501">
    <property type="entry name" value="EreA/ChaN-like"/>
    <property type="match status" value="1"/>
</dbReference>
<dbReference type="PANTHER" id="PTHR31299:SF0">
    <property type="entry name" value="ESTERASE, PUTATIVE (AFU_ORTHOLOGUE AFUA_1G05850)-RELATED"/>
    <property type="match status" value="1"/>
</dbReference>
<reference evidence="2" key="1">
    <citation type="journal article" date="2019" name="Int. J. Syst. Evol. Microbiol.">
        <title>The Global Catalogue of Microorganisms (GCM) 10K type strain sequencing project: providing services to taxonomists for standard genome sequencing and annotation.</title>
        <authorList>
            <consortium name="The Broad Institute Genomics Platform"/>
            <consortium name="The Broad Institute Genome Sequencing Center for Infectious Disease"/>
            <person name="Wu L."/>
            <person name="Ma J."/>
        </authorList>
    </citation>
    <scope>NUCLEOTIDE SEQUENCE [LARGE SCALE GENOMIC DNA]</scope>
    <source>
        <strain evidence="2">CCUG 62114</strain>
    </source>
</reference>
<proteinExistence type="predicted"/>
<dbReference type="PANTHER" id="PTHR31299">
    <property type="entry name" value="ESTERASE, PUTATIVE (AFU_ORTHOLOGUE AFUA_1G05850)-RELATED"/>
    <property type="match status" value="1"/>
</dbReference>